<dbReference type="Gene3D" id="1.10.150.320">
    <property type="entry name" value="Photosystem II 12 kDa extrinsic protein"/>
    <property type="match status" value="1"/>
</dbReference>
<feature type="compositionally biased region" description="Pro residues" evidence="1">
    <location>
        <begin position="1"/>
        <end position="10"/>
    </location>
</feature>
<feature type="region of interest" description="Disordered" evidence="1">
    <location>
        <begin position="214"/>
        <end position="240"/>
    </location>
</feature>
<evidence type="ECO:0000256" key="1">
    <source>
        <dbReference type="SAM" id="MobiDB-lite"/>
    </source>
</evidence>
<gene>
    <name evidence="4" type="ORF">LHJ74_10850</name>
</gene>
<comment type="caution">
    <text evidence="4">The sequence shown here is derived from an EMBL/GenBank/DDBJ whole genome shotgun (WGS) entry which is preliminary data.</text>
</comment>
<evidence type="ECO:0000313" key="5">
    <source>
        <dbReference type="Proteomes" id="UP001156389"/>
    </source>
</evidence>
<evidence type="ECO:0000256" key="2">
    <source>
        <dbReference type="SAM" id="Phobius"/>
    </source>
</evidence>
<dbReference type="PANTHER" id="PTHR21180">
    <property type="entry name" value="ENDONUCLEASE/EXONUCLEASE/PHOSPHATASE FAMILY DOMAIN-CONTAINING PROTEIN 1"/>
    <property type="match status" value="1"/>
</dbReference>
<feature type="compositionally biased region" description="Low complexity" evidence="1">
    <location>
        <begin position="230"/>
        <end position="240"/>
    </location>
</feature>
<keyword evidence="5" id="KW-1185">Reference proteome</keyword>
<dbReference type="SUPFAM" id="SSF47781">
    <property type="entry name" value="RuvA domain 2-like"/>
    <property type="match status" value="1"/>
</dbReference>
<feature type="transmembrane region" description="Helical" evidence="2">
    <location>
        <begin position="91"/>
        <end position="110"/>
    </location>
</feature>
<keyword evidence="2" id="KW-1133">Transmembrane helix</keyword>
<protein>
    <submittedName>
        <fullName evidence="4">ComEA family DNA-binding protein</fullName>
    </submittedName>
</protein>
<feature type="region of interest" description="Disordered" evidence="1">
    <location>
        <begin position="118"/>
        <end position="155"/>
    </location>
</feature>
<dbReference type="Pfam" id="PF12836">
    <property type="entry name" value="HHH_3"/>
    <property type="match status" value="1"/>
</dbReference>
<proteinExistence type="predicted"/>
<dbReference type="InterPro" id="IPR051675">
    <property type="entry name" value="Endo/Exo/Phosphatase_dom_1"/>
</dbReference>
<reference evidence="4 5" key="1">
    <citation type="submission" date="2021-10" db="EMBL/GenBank/DDBJ databases">
        <title>Streptomyces gossypii sp. nov., isolated from soil collected from cotton field.</title>
        <authorList>
            <person name="Ge X."/>
            <person name="Chen X."/>
            <person name="Liu W."/>
        </authorList>
    </citation>
    <scope>NUCLEOTIDE SEQUENCE [LARGE SCALE GENOMIC DNA]</scope>
    <source>
        <strain evidence="4 5">N2-109</strain>
    </source>
</reference>
<feature type="compositionally biased region" description="Low complexity" evidence="1">
    <location>
        <begin position="119"/>
        <end position="155"/>
    </location>
</feature>
<evidence type="ECO:0000313" key="4">
    <source>
        <dbReference type="EMBL" id="MCT2590404.1"/>
    </source>
</evidence>
<organism evidence="4 5">
    <name type="scientific">Streptomyces gossypii</name>
    <dbReference type="NCBI Taxonomy" id="2883101"/>
    <lineage>
        <taxon>Bacteria</taxon>
        <taxon>Bacillati</taxon>
        <taxon>Actinomycetota</taxon>
        <taxon>Actinomycetes</taxon>
        <taxon>Kitasatosporales</taxon>
        <taxon>Streptomycetaceae</taxon>
        <taxon>Streptomyces</taxon>
    </lineage>
</organism>
<feature type="region of interest" description="Disordered" evidence="1">
    <location>
        <begin position="1"/>
        <end position="45"/>
    </location>
</feature>
<accession>A0ABT2JSE0</accession>
<dbReference type="InterPro" id="IPR010994">
    <property type="entry name" value="RuvA_2-like"/>
</dbReference>
<dbReference type="Pfam" id="PF10531">
    <property type="entry name" value="SLBB"/>
    <property type="match status" value="1"/>
</dbReference>
<sequence>MSVSPRPPRGSGPRGPGTGAPAAVRPSRDGHDDGPADGDAAADTAVTTAVTTAADADPAGRRPRRGRWSLAVRERLPLWLQLRCGVEPRTLAALAVVLLLAVGFAVHHFWSGRPQTVRAPQAAAPGHPPGTSAGPTGASAAPGGMASPGGPAARPGGRVIVDVAGKVRRPGIRTLPPGSRVADALKASGGLRPGTDAEGLNRARLLVDGEQIVAGASPAPAPGGGPPGAEPGATGAPPTGTRISLGSATAEQLETLPGIGPVLAQHIIDYRDERGGFRSVDELREVNGIGEARFADLEPQVGL</sequence>
<name>A0ABT2JSE0_9ACTN</name>
<feature type="compositionally biased region" description="Pro residues" evidence="1">
    <location>
        <begin position="219"/>
        <end position="229"/>
    </location>
</feature>
<evidence type="ECO:0000259" key="3">
    <source>
        <dbReference type="Pfam" id="PF10531"/>
    </source>
</evidence>
<dbReference type="Proteomes" id="UP001156389">
    <property type="component" value="Unassembled WGS sequence"/>
</dbReference>
<dbReference type="InterPro" id="IPR019554">
    <property type="entry name" value="Soluble_ligand-bd"/>
</dbReference>
<keyword evidence="2" id="KW-0812">Transmembrane</keyword>
<keyword evidence="2" id="KW-0472">Membrane</keyword>
<feature type="domain" description="Soluble ligand binding" evidence="3">
    <location>
        <begin position="160"/>
        <end position="212"/>
    </location>
</feature>
<keyword evidence="4" id="KW-0238">DNA-binding</keyword>
<dbReference type="GO" id="GO:0003677">
    <property type="term" value="F:DNA binding"/>
    <property type="evidence" value="ECO:0007669"/>
    <property type="project" value="UniProtKB-KW"/>
</dbReference>
<dbReference type="PANTHER" id="PTHR21180:SF32">
    <property type="entry name" value="ENDONUCLEASE_EXONUCLEASE_PHOSPHATASE FAMILY DOMAIN-CONTAINING PROTEIN 1"/>
    <property type="match status" value="1"/>
</dbReference>
<dbReference type="EMBL" id="JAJAGO010000004">
    <property type="protein sequence ID" value="MCT2590404.1"/>
    <property type="molecule type" value="Genomic_DNA"/>
</dbReference>